<protein>
    <submittedName>
        <fullName evidence="5">Amidohydrolase</fullName>
    </submittedName>
    <submittedName>
        <fullName evidence="4">Peptidase</fullName>
    </submittedName>
</protein>
<organism evidence="5 6">
    <name type="scientific">Faecalimonas umbilicata</name>
    <dbReference type="NCBI Taxonomy" id="1912855"/>
    <lineage>
        <taxon>Bacteria</taxon>
        <taxon>Bacillati</taxon>
        <taxon>Bacillota</taxon>
        <taxon>Clostridia</taxon>
        <taxon>Lachnospirales</taxon>
        <taxon>Lachnospiraceae</taxon>
        <taxon>Faecalimonas</taxon>
    </lineage>
</organism>
<feature type="binding site" evidence="2">
    <location>
        <position position="102"/>
    </location>
    <ligand>
        <name>Mn(2+)</name>
        <dbReference type="ChEBI" id="CHEBI:29035"/>
        <label>2</label>
    </ligand>
</feature>
<evidence type="ECO:0000259" key="3">
    <source>
        <dbReference type="Pfam" id="PF07687"/>
    </source>
</evidence>
<dbReference type="InterPro" id="IPR011650">
    <property type="entry name" value="Peptidase_M20_dimer"/>
</dbReference>
<dbReference type="SUPFAM" id="SSF53187">
    <property type="entry name" value="Zn-dependent exopeptidases"/>
    <property type="match status" value="1"/>
</dbReference>
<dbReference type="InterPro" id="IPR036264">
    <property type="entry name" value="Bact_exopeptidase_dim_dom"/>
</dbReference>
<comment type="caution">
    <text evidence="5">The sequence shown here is derived from an EMBL/GenBank/DDBJ whole genome shotgun (WGS) entry which is preliminary data.</text>
</comment>
<keyword evidence="7" id="KW-1185">Reference proteome</keyword>
<dbReference type="EMBL" id="SLZV01000006">
    <property type="protein sequence ID" value="TCS68861.1"/>
    <property type="molecule type" value="Genomic_DNA"/>
</dbReference>
<dbReference type="Proteomes" id="UP000294613">
    <property type="component" value="Unassembled WGS sequence"/>
</dbReference>
<dbReference type="PANTHER" id="PTHR11014">
    <property type="entry name" value="PEPTIDASE M20 FAMILY MEMBER"/>
    <property type="match status" value="1"/>
</dbReference>
<dbReference type="CDD" id="cd03886">
    <property type="entry name" value="M20_Acy1"/>
    <property type="match status" value="1"/>
</dbReference>
<feature type="binding site" evidence="2">
    <location>
        <position position="100"/>
    </location>
    <ligand>
        <name>Mn(2+)</name>
        <dbReference type="ChEBI" id="CHEBI:29035"/>
        <label>2</label>
    </ligand>
</feature>
<reference evidence="4 7" key="1">
    <citation type="journal article" date="2018" name="Int. J. Syst. Evol. Microbiol.">
        <title>Draft Genome Sequence of Faecalimonas umbilicata JCM 30896T, an Acetate-Producing Bacterium Isolated from Human Feces.</title>
        <authorList>
            <person name="Sakamoto M."/>
            <person name="Ikeyama N."/>
            <person name="Yuki M."/>
            <person name="Ohkuma M."/>
        </authorList>
    </citation>
    <scope>NUCLEOTIDE SEQUENCE [LARGE SCALE GENOMIC DNA]</scope>
    <source>
        <strain evidence="4 7">EGH7</strain>
    </source>
</reference>
<evidence type="ECO:0000256" key="2">
    <source>
        <dbReference type="PIRSR" id="PIRSR005962-1"/>
    </source>
</evidence>
<feature type="domain" description="Peptidase M20 dimerisation" evidence="3">
    <location>
        <begin position="184"/>
        <end position="280"/>
    </location>
</feature>
<evidence type="ECO:0000313" key="6">
    <source>
        <dbReference type="Proteomes" id="UP000294613"/>
    </source>
</evidence>
<keyword evidence="1 5" id="KW-0378">Hydrolase</keyword>
<evidence type="ECO:0000256" key="1">
    <source>
        <dbReference type="ARBA" id="ARBA00022801"/>
    </source>
</evidence>
<dbReference type="InterPro" id="IPR017439">
    <property type="entry name" value="Amidohydrolase"/>
</dbReference>
<dbReference type="InterPro" id="IPR002933">
    <property type="entry name" value="Peptidase_M20"/>
</dbReference>
<proteinExistence type="predicted"/>
<accession>A0A4R3JTC0</accession>
<dbReference type="Proteomes" id="UP000702954">
    <property type="component" value="Unassembled WGS sequence"/>
</dbReference>
<evidence type="ECO:0000313" key="7">
    <source>
        <dbReference type="Proteomes" id="UP000702954"/>
    </source>
</evidence>
<dbReference type="GO" id="GO:0019877">
    <property type="term" value="P:diaminopimelate biosynthetic process"/>
    <property type="evidence" value="ECO:0007669"/>
    <property type="project" value="UniProtKB-ARBA"/>
</dbReference>
<comment type="cofactor">
    <cofactor evidence="2">
        <name>Mn(2+)</name>
        <dbReference type="ChEBI" id="CHEBI:29035"/>
    </cofactor>
    <text evidence="2">The Mn(2+) ion enhances activity.</text>
</comment>
<gene>
    <name evidence="5" type="ORF">EDD74_10664</name>
    <name evidence="4" type="ORF">FAEUMB_08190</name>
</gene>
<evidence type="ECO:0000313" key="4">
    <source>
        <dbReference type="EMBL" id="GBU04278.1"/>
    </source>
</evidence>
<dbReference type="PANTHER" id="PTHR11014:SF63">
    <property type="entry name" value="METALLOPEPTIDASE, PUTATIVE (AFU_ORTHOLOGUE AFUA_6G09600)-RELATED"/>
    <property type="match status" value="1"/>
</dbReference>
<keyword evidence="2" id="KW-0464">Manganese</keyword>
<evidence type="ECO:0000313" key="5">
    <source>
        <dbReference type="EMBL" id="TCS68861.1"/>
    </source>
</evidence>
<dbReference type="Gene3D" id="3.40.630.10">
    <property type="entry name" value="Zn peptidases"/>
    <property type="match status" value="1"/>
</dbReference>
<dbReference type="GO" id="GO:0046872">
    <property type="term" value="F:metal ion binding"/>
    <property type="evidence" value="ECO:0007669"/>
    <property type="project" value="UniProtKB-KW"/>
</dbReference>
<dbReference type="Gene3D" id="3.30.70.360">
    <property type="match status" value="1"/>
</dbReference>
<dbReference type="PIRSF" id="PIRSF005962">
    <property type="entry name" value="Pept_M20D_amidohydro"/>
    <property type="match status" value="1"/>
</dbReference>
<dbReference type="AlphaFoldDB" id="A0A4R3JTC0"/>
<dbReference type="NCBIfam" id="TIGR01891">
    <property type="entry name" value="amidohydrolases"/>
    <property type="match status" value="1"/>
</dbReference>
<dbReference type="GO" id="GO:0050118">
    <property type="term" value="F:N-acetyldiaminopimelate deacetylase activity"/>
    <property type="evidence" value="ECO:0007669"/>
    <property type="project" value="UniProtKB-ARBA"/>
</dbReference>
<dbReference type="RefSeq" id="WP_016440925.1">
    <property type="nucleotide sequence ID" value="NZ_BHEO01000002.1"/>
</dbReference>
<dbReference type="FunFam" id="3.30.70.360:FF:000001">
    <property type="entry name" value="N-acetyldiaminopimelate deacetylase"/>
    <property type="match status" value="1"/>
</dbReference>
<feature type="binding site" evidence="2">
    <location>
        <position position="162"/>
    </location>
    <ligand>
        <name>Mn(2+)</name>
        <dbReference type="ChEBI" id="CHEBI:29035"/>
        <label>2</label>
    </ligand>
</feature>
<dbReference type="SUPFAM" id="SSF55031">
    <property type="entry name" value="Bacterial exopeptidase dimerisation domain"/>
    <property type="match status" value="1"/>
</dbReference>
<feature type="binding site" evidence="2">
    <location>
        <position position="360"/>
    </location>
    <ligand>
        <name>Mn(2+)</name>
        <dbReference type="ChEBI" id="CHEBI:29035"/>
        <label>2</label>
    </ligand>
</feature>
<dbReference type="Pfam" id="PF01546">
    <property type="entry name" value="Peptidase_M20"/>
    <property type="match status" value="1"/>
</dbReference>
<keyword evidence="2" id="KW-0479">Metal-binding</keyword>
<dbReference type="EMBL" id="BHEO01000002">
    <property type="protein sequence ID" value="GBU04278.1"/>
    <property type="molecule type" value="Genomic_DNA"/>
</dbReference>
<dbReference type="Pfam" id="PF07687">
    <property type="entry name" value="M20_dimer"/>
    <property type="match status" value="1"/>
</dbReference>
<reference evidence="5 6" key="2">
    <citation type="submission" date="2019-03" db="EMBL/GenBank/DDBJ databases">
        <title>Genomic Encyclopedia of Type Strains, Phase IV (KMG-IV): sequencing the most valuable type-strain genomes for metagenomic binning, comparative biology and taxonomic classification.</title>
        <authorList>
            <person name="Goeker M."/>
        </authorList>
    </citation>
    <scope>NUCLEOTIDE SEQUENCE [LARGE SCALE GENOMIC DNA]</scope>
    <source>
        <strain evidence="5 6">DSM 103426</strain>
    </source>
</reference>
<name>A0A4R3JTC0_9FIRM</name>
<sequence length="390" mass="43278">MQNQLLKEANEFQEKLSAWRRALHQIPEIGLHLPKTVAFVKKELEQMDIPYTVYEESSCIVALIGSGEKCFMLRSDMDALPVREESGEPFASENGCMHACGHDMHTTTLLGAAKLLKSHERELRGTVKLLFQSAEETFQGAKAAVDAGVLENPRVDAAFAMHVAPNSENKKIIYGEYPMTSVYGFRILLTGKGTHGSAPELGIDPINAGVHLYLALQELIAREISAMEEAVLTIGRFESGSAFNVIPHRAVLEGSLRTFKSEVRDYIICRIKEVAKGVAATYRCEVELEVLNDVPAVKCDVKLNEEIIQSVRELDSELKAYPTFHVMGSEDFSYFGEKIPTSYFFIGAGVDNQDEWVGHHNPHAKFNETCLPTAAAIYAKAAMDWLENHG</sequence>
<feature type="binding site" evidence="2">
    <location>
        <position position="136"/>
    </location>
    <ligand>
        <name>Mn(2+)</name>
        <dbReference type="ChEBI" id="CHEBI:29035"/>
        <label>2</label>
    </ligand>
</feature>